<protein>
    <submittedName>
        <fullName evidence="1">Uncharacterized protein</fullName>
    </submittedName>
</protein>
<dbReference type="Proteomes" id="UP001605036">
    <property type="component" value="Unassembled WGS sequence"/>
</dbReference>
<dbReference type="EMBL" id="JBHFFA010000003">
    <property type="protein sequence ID" value="KAL2635771.1"/>
    <property type="molecule type" value="Genomic_DNA"/>
</dbReference>
<accession>A0ABD1YYD0</accession>
<sequence length="85" mass="9327">MRSERQEALVVHNSLSSRTLVVALTGSESHVQVAVTPIQQRAAAENSRAPAKECLWTPDLHAADPLLELQRKSSSWGCPRHEISS</sequence>
<gene>
    <name evidence="1" type="ORF">R1flu_007250</name>
</gene>
<evidence type="ECO:0000313" key="1">
    <source>
        <dbReference type="EMBL" id="KAL2635771.1"/>
    </source>
</evidence>
<dbReference type="AlphaFoldDB" id="A0ABD1YYD0"/>
<comment type="caution">
    <text evidence="1">The sequence shown here is derived from an EMBL/GenBank/DDBJ whole genome shotgun (WGS) entry which is preliminary data.</text>
</comment>
<organism evidence="1 2">
    <name type="scientific">Riccia fluitans</name>
    <dbReference type="NCBI Taxonomy" id="41844"/>
    <lineage>
        <taxon>Eukaryota</taxon>
        <taxon>Viridiplantae</taxon>
        <taxon>Streptophyta</taxon>
        <taxon>Embryophyta</taxon>
        <taxon>Marchantiophyta</taxon>
        <taxon>Marchantiopsida</taxon>
        <taxon>Marchantiidae</taxon>
        <taxon>Marchantiales</taxon>
        <taxon>Ricciaceae</taxon>
        <taxon>Riccia</taxon>
    </lineage>
</organism>
<proteinExistence type="predicted"/>
<reference evidence="1 2" key="1">
    <citation type="submission" date="2024-09" db="EMBL/GenBank/DDBJ databases">
        <title>Chromosome-scale assembly of Riccia fluitans.</title>
        <authorList>
            <person name="Paukszto L."/>
            <person name="Sawicki J."/>
            <person name="Karawczyk K."/>
            <person name="Piernik-Szablinska J."/>
            <person name="Szczecinska M."/>
            <person name="Mazdziarz M."/>
        </authorList>
    </citation>
    <scope>NUCLEOTIDE SEQUENCE [LARGE SCALE GENOMIC DNA]</scope>
    <source>
        <strain evidence="1">Rf_01</strain>
        <tissue evidence="1">Aerial parts of the thallus</tissue>
    </source>
</reference>
<name>A0ABD1YYD0_9MARC</name>
<evidence type="ECO:0000313" key="2">
    <source>
        <dbReference type="Proteomes" id="UP001605036"/>
    </source>
</evidence>
<keyword evidence="2" id="KW-1185">Reference proteome</keyword>